<reference evidence="3 4" key="1">
    <citation type="submission" date="2024-04" db="EMBL/GenBank/DDBJ databases">
        <title>Novel species of the genus Ideonella isolated from streams.</title>
        <authorList>
            <person name="Lu H."/>
        </authorList>
    </citation>
    <scope>NUCLEOTIDE SEQUENCE [LARGE SCALE GENOMIC DNA]</scope>
    <source>
        <strain evidence="3 4">BYS139W</strain>
    </source>
</reference>
<keyword evidence="4" id="KW-1185">Reference proteome</keyword>
<evidence type="ECO:0000256" key="2">
    <source>
        <dbReference type="SAM" id="Phobius"/>
    </source>
</evidence>
<gene>
    <name evidence="3" type="ORF">AACH11_02830</name>
</gene>
<keyword evidence="2" id="KW-1133">Transmembrane helix</keyword>
<keyword evidence="2" id="KW-0812">Transmembrane</keyword>
<feature type="region of interest" description="Disordered" evidence="1">
    <location>
        <begin position="1"/>
        <end position="31"/>
    </location>
</feature>
<feature type="transmembrane region" description="Helical" evidence="2">
    <location>
        <begin position="40"/>
        <end position="59"/>
    </location>
</feature>
<name>A0ABU9B5M5_9BURK</name>
<dbReference type="EMBL" id="JBBUTF010000003">
    <property type="protein sequence ID" value="MEK8024901.1"/>
    <property type="molecule type" value="Genomic_DNA"/>
</dbReference>
<protein>
    <submittedName>
        <fullName evidence="3">Uncharacterized protein</fullName>
    </submittedName>
</protein>
<comment type="caution">
    <text evidence="3">The sequence shown here is derived from an EMBL/GenBank/DDBJ whole genome shotgun (WGS) entry which is preliminary data.</text>
</comment>
<evidence type="ECO:0000313" key="3">
    <source>
        <dbReference type="EMBL" id="MEK8024901.1"/>
    </source>
</evidence>
<keyword evidence="2" id="KW-0472">Membrane</keyword>
<proteinExistence type="predicted"/>
<evidence type="ECO:0000256" key="1">
    <source>
        <dbReference type="SAM" id="MobiDB-lite"/>
    </source>
</evidence>
<sequence>MARSRSSALPVPIEDSTLSTGPAPDAEQGPPPGRWGWLEALVWALIYAGGLLMSLSLFIDAPHGALALDLQWIGAVGVGAGVGLIGVRAALAD</sequence>
<accession>A0ABU9B5M5</accession>
<organism evidence="3 4">
    <name type="scientific">Pseudaquabacterium rugosum</name>
    <dbReference type="NCBI Taxonomy" id="2984194"/>
    <lineage>
        <taxon>Bacteria</taxon>
        <taxon>Pseudomonadati</taxon>
        <taxon>Pseudomonadota</taxon>
        <taxon>Betaproteobacteria</taxon>
        <taxon>Burkholderiales</taxon>
        <taxon>Sphaerotilaceae</taxon>
        <taxon>Pseudaquabacterium</taxon>
    </lineage>
</organism>
<dbReference type="RefSeq" id="WP_341372688.1">
    <property type="nucleotide sequence ID" value="NZ_JBBUTF010000003.1"/>
</dbReference>
<evidence type="ECO:0000313" key="4">
    <source>
        <dbReference type="Proteomes" id="UP001368500"/>
    </source>
</evidence>
<dbReference type="Proteomes" id="UP001368500">
    <property type="component" value="Unassembled WGS sequence"/>
</dbReference>
<feature type="transmembrane region" description="Helical" evidence="2">
    <location>
        <begin position="71"/>
        <end position="91"/>
    </location>
</feature>